<dbReference type="EMBL" id="JAATEM010000008">
    <property type="protein sequence ID" value="NJP50058.1"/>
    <property type="molecule type" value="Genomic_DNA"/>
</dbReference>
<evidence type="ECO:0000313" key="2">
    <source>
        <dbReference type="EMBL" id="NJP50058.1"/>
    </source>
</evidence>
<dbReference type="RefSeq" id="WP_167992531.1">
    <property type="nucleotide sequence ID" value="NZ_JAATEM010000008.1"/>
</dbReference>
<name>A0ABX1A0W5_9ACTN</name>
<feature type="region of interest" description="Disordered" evidence="1">
    <location>
        <begin position="56"/>
        <end position="89"/>
    </location>
</feature>
<sequence>MSEPDWKAALRADLGEAFDAAMPHIEAAFKRGFDRGRSRAGYRVLRENERLRRELELAHGERKEEPCRTDTAGAAGPTPASPTEAGDDS</sequence>
<accession>A0ABX1A0W5</accession>
<keyword evidence="3" id="KW-1185">Reference proteome</keyword>
<evidence type="ECO:0000256" key="1">
    <source>
        <dbReference type="SAM" id="MobiDB-lite"/>
    </source>
</evidence>
<reference evidence="2 3" key="1">
    <citation type="submission" date="2020-03" db="EMBL/GenBank/DDBJ databases">
        <title>WGS of actinomycetes isolated from Thailand.</title>
        <authorList>
            <person name="Thawai C."/>
        </authorList>
    </citation>
    <scope>NUCLEOTIDE SEQUENCE [LARGE SCALE GENOMIC DNA]</scope>
    <source>
        <strain evidence="2 3">SBST2-5</strain>
    </source>
</reference>
<evidence type="ECO:0000313" key="3">
    <source>
        <dbReference type="Proteomes" id="UP000730591"/>
    </source>
</evidence>
<dbReference type="Proteomes" id="UP000730591">
    <property type="component" value="Unassembled WGS sequence"/>
</dbReference>
<comment type="caution">
    <text evidence="2">The sequence shown here is derived from an EMBL/GenBank/DDBJ whole genome shotgun (WGS) entry which is preliminary data.</text>
</comment>
<protein>
    <submittedName>
        <fullName evidence="2">Uncharacterized protein</fullName>
    </submittedName>
</protein>
<gene>
    <name evidence="2" type="ORF">HCJ93_08230</name>
</gene>
<feature type="compositionally biased region" description="Basic and acidic residues" evidence="1">
    <location>
        <begin position="56"/>
        <end position="68"/>
    </location>
</feature>
<organism evidence="2 3">
    <name type="scientific">Streptomyces composti</name>
    <dbReference type="NCBI Taxonomy" id="2720025"/>
    <lineage>
        <taxon>Bacteria</taxon>
        <taxon>Bacillati</taxon>
        <taxon>Actinomycetota</taxon>
        <taxon>Actinomycetes</taxon>
        <taxon>Kitasatosporales</taxon>
        <taxon>Streptomycetaceae</taxon>
        <taxon>Streptomyces</taxon>
    </lineage>
</organism>
<proteinExistence type="predicted"/>
<feature type="compositionally biased region" description="Low complexity" evidence="1">
    <location>
        <begin position="71"/>
        <end position="89"/>
    </location>
</feature>